<dbReference type="PIRSF" id="PIRSF005859">
    <property type="entry name" value="PBR"/>
    <property type="match status" value="1"/>
</dbReference>
<dbReference type="Proteomes" id="UP000440578">
    <property type="component" value="Unassembled WGS sequence"/>
</dbReference>
<dbReference type="FunFam" id="1.20.1260.100:FF:000001">
    <property type="entry name" value="translocator protein 2"/>
    <property type="match status" value="1"/>
</dbReference>
<evidence type="ECO:0000256" key="6">
    <source>
        <dbReference type="SAM" id="Phobius"/>
    </source>
</evidence>
<proteinExistence type="inferred from homology"/>
<keyword evidence="3 6" id="KW-0812">Transmembrane</keyword>
<evidence type="ECO:0000313" key="7">
    <source>
        <dbReference type="EMBL" id="KAF0308104.1"/>
    </source>
</evidence>
<feature type="transmembrane region" description="Helical" evidence="6">
    <location>
        <begin position="77"/>
        <end position="97"/>
    </location>
</feature>
<evidence type="ECO:0000256" key="1">
    <source>
        <dbReference type="ARBA" id="ARBA00004141"/>
    </source>
</evidence>
<feature type="transmembrane region" description="Helical" evidence="6">
    <location>
        <begin position="109"/>
        <end position="126"/>
    </location>
</feature>
<dbReference type="GO" id="GO:0005741">
    <property type="term" value="C:mitochondrial outer membrane"/>
    <property type="evidence" value="ECO:0007669"/>
    <property type="project" value="TreeGrafter"/>
</dbReference>
<gene>
    <name evidence="7" type="primary">Tspo_1</name>
    <name evidence="7" type="ORF">FJT64_020646</name>
</gene>
<organism evidence="7 8">
    <name type="scientific">Amphibalanus amphitrite</name>
    <name type="common">Striped barnacle</name>
    <name type="synonym">Balanus amphitrite</name>
    <dbReference type="NCBI Taxonomy" id="1232801"/>
    <lineage>
        <taxon>Eukaryota</taxon>
        <taxon>Metazoa</taxon>
        <taxon>Ecdysozoa</taxon>
        <taxon>Arthropoda</taxon>
        <taxon>Crustacea</taxon>
        <taxon>Multicrustacea</taxon>
        <taxon>Cirripedia</taxon>
        <taxon>Thoracica</taxon>
        <taxon>Thoracicalcarea</taxon>
        <taxon>Balanomorpha</taxon>
        <taxon>Balanoidea</taxon>
        <taxon>Balanidae</taxon>
        <taxon>Amphibalaninae</taxon>
        <taxon>Amphibalanus</taxon>
    </lineage>
</organism>
<dbReference type="OrthoDB" id="8841220at2759"/>
<protein>
    <submittedName>
        <fullName evidence="7">Translocator protein</fullName>
    </submittedName>
</protein>
<feature type="transmembrane region" description="Helical" evidence="6">
    <location>
        <begin position="6"/>
        <end position="23"/>
    </location>
</feature>
<dbReference type="Gene3D" id="1.20.1260.100">
    <property type="entry name" value="TspO/MBR protein"/>
    <property type="match status" value="1"/>
</dbReference>
<comment type="caution">
    <text evidence="7">The sequence shown here is derived from an EMBL/GenBank/DDBJ whole genome shotgun (WGS) entry which is preliminary data.</text>
</comment>
<dbReference type="CDD" id="cd15904">
    <property type="entry name" value="TSPO_MBR"/>
    <property type="match status" value="1"/>
</dbReference>
<accession>A0A6A4WW60</accession>
<dbReference type="GO" id="GO:0033013">
    <property type="term" value="P:tetrapyrrole metabolic process"/>
    <property type="evidence" value="ECO:0007669"/>
    <property type="project" value="UniProtKB-ARBA"/>
</dbReference>
<keyword evidence="8" id="KW-1185">Reference proteome</keyword>
<evidence type="ECO:0000256" key="2">
    <source>
        <dbReference type="ARBA" id="ARBA00007524"/>
    </source>
</evidence>
<name>A0A6A4WW60_AMPAM</name>
<evidence type="ECO:0000313" key="8">
    <source>
        <dbReference type="Proteomes" id="UP000440578"/>
    </source>
</evidence>
<keyword evidence="4 6" id="KW-1133">Transmembrane helix</keyword>
<dbReference type="AlphaFoldDB" id="A0A6A4WW60"/>
<dbReference type="InterPro" id="IPR038330">
    <property type="entry name" value="TspO/MBR-related_sf"/>
</dbReference>
<dbReference type="Pfam" id="PF03073">
    <property type="entry name" value="TspO_MBR"/>
    <property type="match status" value="1"/>
</dbReference>
<evidence type="ECO:0000256" key="3">
    <source>
        <dbReference type="ARBA" id="ARBA00022692"/>
    </source>
</evidence>
<feature type="transmembrane region" description="Helical" evidence="6">
    <location>
        <begin position="132"/>
        <end position="152"/>
    </location>
</feature>
<reference evidence="7 8" key="1">
    <citation type="submission" date="2019-07" db="EMBL/GenBank/DDBJ databases">
        <title>Draft genome assembly of a fouling barnacle, Amphibalanus amphitrite (Darwin, 1854): The first reference genome for Thecostraca.</title>
        <authorList>
            <person name="Kim W."/>
        </authorList>
    </citation>
    <scope>NUCLEOTIDE SEQUENCE [LARGE SCALE GENOMIC DNA]</scope>
    <source>
        <strain evidence="7">SNU_AA5</strain>
        <tissue evidence="7">Soma without cirri and trophi</tissue>
    </source>
</reference>
<feature type="transmembrane region" description="Helical" evidence="6">
    <location>
        <begin position="44"/>
        <end position="65"/>
    </location>
</feature>
<comment type="similarity">
    <text evidence="2">Belongs to the TspO/BZRP family.</text>
</comment>
<dbReference type="EMBL" id="VIIS01000513">
    <property type="protein sequence ID" value="KAF0308103.1"/>
    <property type="molecule type" value="Genomic_DNA"/>
</dbReference>
<dbReference type="PANTHER" id="PTHR10057">
    <property type="entry name" value="PERIPHERAL-TYPE BENZODIAZEPINE RECEPTOR"/>
    <property type="match status" value="1"/>
</dbReference>
<comment type="subcellular location">
    <subcellularLocation>
        <location evidence="1">Membrane</location>
        <topology evidence="1">Multi-pass membrane protein</topology>
    </subcellularLocation>
</comment>
<evidence type="ECO:0000256" key="4">
    <source>
        <dbReference type="ARBA" id="ARBA00022989"/>
    </source>
</evidence>
<dbReference type="InterPro" id="IPR004307">
    <property type="entry name" value="TspO_MBR"/>
</dbReference>
<dbReference type="EMBL" id="VIIS01000513">
    <property type="protein sequence ID" value="KAF0308104.1"/>
    <property type="molecule type" value="Genomic_DNA"/>
</dbReference>
<dbReference type="PANTHER" id="PTHR10057:SF0">
    <property type="entry name" value="TRANSLOCATOR PROTEIN"/>
    <property type="match status" value="1"/>
</dbReference>
<keyword evidence="5 6" id="KW-0472">Membrane</keyword>
<sequence>MGYEWLLATGLPHIGGIAGALITSKNVPTWYKGLKKPSFNPPNWVFGPTWTALYTGMGYASYLVWKDGGGFEGDAKLPLTLYATQLALNWAWTPIFFGAHRPGLAFTEIMAMLPCVGACVVTFKPINSTASYLMMPYLCWTGFAAVLNYFIWKLNKDRKAE</sequence>
<evidence type="ECO:0000256" key="5">
    <source>
        <dbReference type="ARBA" id="ARBA00023136"/>
    </source>
</evidence>